<dbReference type="InterPro" id="IPR046947">
    <property type="entry name" value="LytR-like"/>
</dbReference>
<dbReference type="InterPro" id="IPR001789">
    <property type="entry name" value="Sig_transdc_resp-reg_receiver"/>
</dbReference>
<dbReference type="InterPro" id="IPR011006">
    <property type="entry name" value="CheY-like_superfamily"/>
</dbReference>
<dbReference type="PANTHER" id="PTHR37299:SF1">
    <property type="entry name" value="STAGE 0 SPORULATION PROTEIN A HOMOLOG"/>
    <property type="match status" value="1"/>
</dbReference>
<dbReference type="InterPro" id="IPR007492">
    <property type="entry name" value="LytTR_DNA-bd_dom"/>
</dbReference>
<name>A0ABU0AJN9_9BACI</name>
<proteinExistence type="predicted"/>
<reference evidence="4 5" key="1">
    <citation type="submission" date="2023-07" db="EMBL/GenBank/DDBJ databases">
        <title>Genomic Encyclopedia of Type Strains, Phase IV (KMG-IV): sequencing the most valuable type-strain genomes for metagenomic binning, comparative biology and taxonomic classification.</title>
        <authorList>
            <person name="Goeker M."/>
        </authorList>
    </citation>
    <scope>NUCLEOTIDE SEQUENCE [LARGE SCALE GENOMIC DNA]</scope>
    <source>
        <strain evidence="4 5">DSM 23494</strain>
    </source>
</reference>
<evidence type="ECO:0000256" key="1">
    <source>
        <dbReference type="PROSITE-ProRule" id="PRU00169"/>
    </source>
</evidence>
<organism evidence="4 5">
    <name type="scientific">Cytobacillus purgationiresistens</name>
    <dbReference type="NCBI Taxonomy" id="863449"/>
    <lineage>
        <taxon>Bacteria</taxon>
        <taxon>Bacillati</taxon>
        <taxon>Bacillota</taxon>
        <taxon>Bacilli</taxon>
        <taxon>Bacillales</taxon>
        <taxon>Bacillaceae</taxon>
        <taxon>Cytobacillus</taxon>
    </lineage>
</organism>
<keyword evidence="1" id="KW-0597">Phosphoprotein</keyword>
<feature type="modified residue" description="4-aspartylphosphate" evidence="1">
    <location>
        <position position="54"/>
    </location>
</feature>
<dbReference type="EMBL" id="JAUSUB010000015">
    <property type="protein sequence ID" value="MDQ0271482.1"/>
    <property type="molecule type" value="Genomic_DNA"/>
</dbReference>
<feature type="domain" description="Response regulatory" evidence="2">
    <location>
        <begin position="3"/>
        <end position="117"/>
    </location>
</feature>
<evidence type="ECO:0000313" key="5">
    <source>
        <dbReference type="Proteomes" id="UP001238088"/>
    </source>
</evidence>
<dbReference type="PROSITE" id="PS50110">
    <property type="entry name" value="RESPONSE_REGULATORY"/>
    <property type="match status" value="1"/>
</dbReference>
<gene>
    <name evidence="4" type="ORF">J2S17_003370</name>
</gene>
<evidence type="ECO:0000259" key="3">
    <source>
        <dbReference type="PROSITE" id="PS50930"/>
    </source>
</evidence>
<keyword evidence="5" id="KW-1185">Reference proteome</keyword>
<dbReference type="SUPFAM" id="SSF52172">
    <property type="entry name" value="CheY-like"/>
    <property type="match status" value="1"/>
</dbReference>
<evidence type="ECO:0000313" key="4">
    <source>
        <dbReference type="EMBL" id="MDQ0271482.1"/>
    </source>
</evidence>
<accession>A0ABU0AJN9</accession>
<sequence length="243" mass="28032">MLKAYIVDDEPLARDEIKYLLQRSKQVEVLGESDCIDDAIIEIPRLKPDIVFLDIELTEGNGLNLAKWLESVEPQPAIVFATAYDEYALQAFDLNAADYLLKPINEARLHKTLEKLKQVKEINSEKPIQTHPEMNRNGKLAVMADERIVLITLTDIHLETFEGKCMIHTLKHKYIVSDALIVLEKKLNPCQFLRVHRSYIVNLDHVQEIEPWVNSTFNLIMKGEMKVPVSRTYVKELKKHIGF</sequence>
<dbReference type="PANTHER" id="PTHR37299">
    <property type="entry name" value="TRANSCRIPTIONAL REGULATOR-RELATED"/>
    <property type="match status" value="1"/>
</dbReference>
<dbReference type="SMART" id="SM00850">
    <property type="entry name" value="LytTR"/>
    <property type="match status" value="1"/>
</dbReference>
<dbReference type="Proteomes" id="UP001238088">
    <property type="component" value="Unassembled WGS sequence"/>
</dbReference>
<dbReference type="Gene3D" id="2.20.25.10">
    <property type="match status" value="1"/>
</dbReference>
<dbReference type="RefSeq" id="WP_307476661.1">
    <property type="nucleotide sequence ID" value="NZ_JAUSUB010000015.1"/>
</dbReference>
<dbReference type="Gene3D" id="2.40.50.40">
    <property type="match status" value="1"/>
</dbReference>
<dbReference type="Gene3D" id="3.40.50.2300">
    <property type="match status" value="1"/>
</dbReference>
<feature type="domain" description="HTH LytTR-type" evidence="3">
    <location>
        <begin position="140"/>
        <end position="243"/>
    </location>
</feature>
<dbReference type="PROSITE" id="PS50930">
    <property type="entry name" value="HTH_LYTTR"/>
    <property type="match status" value="1"/>
</dbReference>
<comment type="caution">
    <text evidence="4">The sequence shown here is derived from an EMBL/GenBank/DDBJ whole genome shotgun (WGS) entry which is preliminary data.</text>
</comment>
<dbReference type="Pfam" id="PF04397">
    <property type="entry name" value="LytTR"/>
    <property type="match status" value="1"/>
</dbReference>
<dbReference type="SMART" id="SM00448">
    <property type="entry name" value="REC"/>
    <property type="match status" value="1"/>
</dbReference>
<dbReference type="Pfam" id="PF00072">
    <property type="entry name" value="Response_reg"/>
    <property type="match status" value="1"/>
</dbReference>
<evidence type="ECO:0000259" key="2">
    <source>
        <dbReference type="PROSITE" id="PS50110"/>
    </source>
</evidence>
<protein>
    <submittedName>
        <fullName evidence="4">Two-component system response regulator LytT</fullName>
    </submittedName>
</protein>